<name>A0A9D2FGJ2_9FIRM</name>
<dbReference type="SUPFAM" id="SSF50891">
    <property type="entry name" value="Cyclophilin-like"/>
    <property type="match status" value="1"/>
</dbReference>
<dbReference type="Proteomes" id="UP000824065">
    <property type="component" value="Unassembled WGS sequence"/>
</dbReference>
<evidence type="ECO:0000313" key="5">
    <source>
        <dbReference type="EMBL" id="HIZ58083.1"/>
    </source>
</evidence>
<dbReference type="InterPro" id="IPR029000">
    <property type="entry name" value="Cyclophilin-like_dom_sf"/>
</dbReference>
<evidence type="ECO:0000256" key="2">
    <source>
        <dbReference type="ARBA" id="ARBA00022801"/>
    </source>
</evidence>
<dbReference type="PANTHER" id="PTHR43309">
    <property type="entry name" value="5-OXOPROLINASE SUBUNIT C"/>
    <property type="match status" value="1"/>
</dbReference>
<dbReference type="InterPro" id="IPR052708">
    <property type="entry name" value="PxpC"/>
</dbReference>
<evidence type="ECO:0000256" key="3">
    <source>
        <dbReference type="ARBA" id="ARBA00022840"/>
    </source>
</evidence>
<keyword evidence="3" id="KW-0067">ATP-binding</keyword>
<evidence type="ECO:0000313" key="6">
    <source>
        <dbReference type="Proteomes" id="UP000824065"/>
    </source>
</evidence>
<dbReference type="NCBIfam" id="TIGR00724">
    <property type="entry name" value="urea_amlyse_rel"/>
    <property type="match status" value="1"/>
</dbReference>
<dbReference type="GO" id="GO:0016787">
    <property type="term" value="F:hydrolase activity"/>
    <property type="evidence" value="ECO:0007669"/>
    <property type="project" value="UniProtKB-KW"/>
</dbReference>
<dbReference type="GO" id="GO:0005524">
    <property type="term" value="F:ATP binding"/>
    <property type="evidence" value="ECO:0007669"/>
    <property type="project" value="UniProtKB-KW"/>
</dbReference>
<dbReference type="AlphaFoldDB" id="A0A9D2FGJ2"/>
<organism evidence="5 6">
    <name type="scientific">Candidatus Faecalibacterium gallistercoris</name>
    <dbReference type="NCBI Taxonomy" id="2838579"/>
    <lineage>
        <taxon>Bacteria</taxon>
        <taxon>Bacillati</taxon>
        <taxon>Bacillota</taxon>
        <taxon>Clostridia</taxon>
        <taxon>Eubacteriales</taxon>
        <taxon>Oscillospiraceae</taxon>
        <taxon>Faecalibacterium</taxon>
    </lineage>
</organism>
<feature type="domain" description="Carboxyltransferase" evidence="4">
    <location>
        <begin position="30"/>
        <end position="323"/>
    </location>
</feature>
<evidence type="ECO:0000259" key="4">
    <source>
        <dbReference type="SMART" id="SM00797"/>
    </source>
</evidence>
<reference evidence="5" key="1">
    <citation type="journal article" date="2021" name="PeerJ">
        <title>Extensive microbial diversity within the chicken gut microbiome revealed by metagenomics and culture.</title>
        <authorList>
            <person name="Gilroy R."/>
            <person name="Ravi A."/>
            <person name="Getino M."/>
            <person name="Pursley I."/>
            <person name="Horton D.L."/>
            <person name="Alikhan N.F."/>
            <person name="Baker D."/>
            <person name="Gharbi K."/>
            <person name="Hall N."/>
            <person name="Watson M."/>
            <person name="Adriaenssens E.M."/>
            <person name="Foster-Nyarko E."/>
            <person name="Jarju S."/>
            <person name="Secka A."/>
            <person name="Antonio M."/>
            <person name="Oren A."/>
            <person name="Chaudhuri R.R."/>
            <person name="La Ragione R."/>
            <person name="Hildebrand F."/>
            <person name="Pallen M.J."/>
        </authorList>
    </citation>
    <scope>NUCLEOTIDE SEQUENCE</scope>
    <source>
        <strain evidence="5">ChiBcec16-3735</strain>
    </source>
</reference>
<gene>
    <name evidence="5" type="ORF">H9725_05845</name>
</gene>
<dbReference type="PANTHER" id="PTHR43309:SF3">
    <property type="entry name" value="5-OXOPROLINASE SUBUNIT C"/>
    <property type="match status" value="1"/>
</dbReference>
<dbReference type="SMART" id="SM00797">
    <property type="entry name" value="AHS2"/>
    <property type="match status" value="1"/>
</dbReference>
<keyword evidence="2" id="KW-0378">Hydrolase</keyword>
<sequence length="337" mass="35050">MSIRVLTAGPLTTVQDLGRAGHAAEGYRCCGAADPYAARLANLLVGNAPGAAVLETTVQGPQLQFAHAAVFALTGAEAPAVLDGKPVPFYAPLYAQTGSVLAVGAAQEGLRSYLAVWGGLAVPPVQGSRSTDLACRLGGLEGRALKAGDLLPLTERGSLAALWWKKIRSLRADRPLEDAAARRGHRLWRWTGGRQIPLLRAVPGPQWQAFTPAGQQAFTHGVYRLTSDCSRMACKLQGPAIETAAGADILSDGIVSGSVQVSGSGQPMVMLADHQSTGGYAKIATVIGADLPALAQLRPGQEVAFTLTDPASAVAAARAQAACLQQVRARLDPIRKE</sequence>
<reference evidence="5" key="2">
    <citation type="submission" date="2021-04" db="EMBL/GenBank/DDBJ databases">
        <authorList>
            <person name="Gilroy R."/>
        </authorList>
    </citation>
    <scope>NUCLEOTIDE SEQUENCE</scope>
    <source>
        <strain evidence="5">ChiBcec16-3735</strain>
    </source>
</reference>
<comment type="caution">
    <text evidence="5">The sequence shown here is derived from an EMBL/GenBank/DDBJ whole genome shotgun (WGS) entry which is preliminary data.</text>
</comment>
<accession>A0A9D2FGJ2</accession>
<protein>
    <submittedName>
        <fullName evidence="5">Biotin-dependent carboxyltransferase family protein</fullName>
    </submittedName>
</protein>
<proteinExistence type="predicted"/>
<dbReference type="InterPro" id="IPR003778">
    <property type="entry name" value="CT_A_B"/>
</dbReference>
<evidence type="ECO:0000256" key="1">
    <source>
        <dbReference type="ARBA" id="ARBA00022741"/>
    </source>
</evidence>
<dbReference type="Pfam" id="PF02626">
    <property type="entry name" value="CT_A_B"/>
    <property type="match status" value="1"/>
</dbReference>
<dbReference type="Gene3D" id="2.40.100.10">
    <property type="entry name" value="Cyclophilin-like"/>
    <property type="match status" value="1"/>
</dbReference>
<dbReference type="EMBL" id="DXBJ01000041">
    <property type="protein sequence ID" value="HIZ58083.1"/>
    <property type="molecule type" value="Genomic_DNA"/>
</dbReference>
<keyword evidence="1" id="KW-0547">Nucleotide-binding</keyword>